<dbReference type="InterPro" id="IPR011096">
    <property type="entry name" value="FTP_domain"/>
</dbReference>
<dbReference type="SUPFAM" id="SSF82171">
    <property type="entry name" value="DPP6 N-terminal domain-like"/>
    <property type="match status" value="1"/>
</dbReference>
<evidence type="ECO:0000256" key="2">
    <source>
        <dbReference type="ARBA" id="ARBA00022670"/>
    </source>
</evidence>
<sequence>MKLLYACLVISAGALAQPPVQDSNAQLNGAMPGFGRGFAMKQKTGRADLDLARRLNATDVPLPADQRTRQTLLATGSAPVSLPPLKLKIVRDASSGLPVYVENLSAGKGTSSQRARRTIQATTYQFLSQVRGVLMITDPEQSFTIKQTDTDDLGQTHHRMRQTHRGVPVYGAELTVHQVNGEVTLMTGQYRLIPSTLDVRPSLSLVQAGKEAFRHMGKSAPVQMFGQSLLKLEPVVGELCVYAGSVDSKEAPRLAYDLTVRPNLMERWQYIVDAQTGEVLRKFNSTCSIDGPRDASARDLNGVTRTFKTYQIGSNYVMMDATRAMYSTAKSKLPDSPVGALWVIDAGNTYGDNISVKQVSSTNNTNWSTTAASAQYNGGIAYEYFLKTFKRNAINGSGGTITSIINVNDPETGKGMDNAYWNGEYMMYGNGDVGFKPLAGSLDVAGHEMSHGVIQNTANLVYDGQAGAINESFADVFGVLIDRDDWTIGEEVVVSKYFPSGALRSMANPNQGGKTDNGYQPKTMAQYVSTTEDNGGVHINSGIPNYAFYQIATAIGKDKAEQIYYRALTLYLTRSSKFLDLRLALIKAATDIHGASGSEVAAIKAAFDNVGITETSSTPTQDKAPIPTSTGQDFVALVSTSDSKLYNTPYPTTAFTQRSLSGLKRRPSLTDDGSVAVFVGSDGKIRASSMTRPASETVISQEAGWANVVISKDGTKLAALTDKQDGKLWVYSFDLQKWNTFTLYNPTSAQGVKTGEVAYADSFEWDYSGEFIIYDAYNKLTNSSGQAVDYWDVGIINVWDGSKKNFATGRIDKLFTDLDEGISIGNPSFSKTSPDLIAFDYFDENDKSYYVLSANIEKGDVNIVYENNDLGFPGYSRTDNAIVFGTIDKSGKESVALINLNTDKLTPRGTAATPLYTGAKWPVWYSNVARAIPTKVNQTITFNAIADQMLTAGSVTLQATSSAGLAVGFSVQAGPAELVGNQLRFTGVGSVTVVAFQEGNTQTYAATPVARTFLIKAPILAVEPDWANEVRLYPNPSRSRVVVELPNGVSWQTANLVSTSGAVVQQHRSAATLGSTLSLDLGTLPSGLYVISIETNQGRIQRKLMRE</sequence>
<evidence type="ECO:0000256" key="3">
    <source>
        <dbReference type="ARBA" id="ARBA00022723"/>
    </source>
</evidence>
<dbReference type="InterPro" id="IPR001570">
    <property type="entry name" value="Peptidase_M4_C_domain"/>
</dbReference>
<evidence type="ECO:0000256" key="1">
    <source>
        <dbReference type="ARBA" id="ARBA00009388"/>
    </source>
</evidence>
<keyword evidence="4 8" id="KW-0732">Signal</keyword>
<dbReference type="Gene3D" id="3.10.170.10">
    <property type="match status" value="1"/>
</dbReference>
<evidence type="ECO:0000259" key="12">
    <source>
        <dbReference type="Pfam" id="PF18962"/>
    </source>
</evidence>
<dbReference type="PRINTS" id="PR00730">
    <property type="entry name" value="THERMOLYSIN"/>
</dbReference>
<name>A0ABS3JG49_9BACT</name>
<feature type="domain" description="FTP" evidence="11">
    <location>
        <begin position="142"/>
        <end position="190"/>
    </location>
</feature>
<protein>
    <submittedName>
        <fullName evidence="13">M4 family metallopeptidase</fullName>
    </submittedName>
</protein>
<dbReference type="SUPFAM" id="SSF55486">
    <property type="entry name" value="Metalloproteases ('zincins'), catalytic domain"/>
    <property type="match status" value="1"/>
</dbReference>
<keyword evidence="5" id="KW-0378">Hydrolase</keyword>
<evidence type="ECO:0000313" key="13">
    <source>
        <dbReference type="EMBL" id="MBO0948981.1"/>
    </source>
</evidence>
<comment type="similarity">
    <text evidence="1">Belongs to the peptidase M4 family.</text>
</comment>
<proteinExistence type="inferred from homology"/>
<evidence type="ECO:0000256" key="8">
    <source>
        <dbReference type="SAM" id="SignalP"/>
    </source>
</evidence>
<evidence type="ECO:0000259" key="11">
    <source>
        <dbReference type="Pfam" id="PF07504"/>
    </source>
</evidence>
<dbReference type="InterPro" id="IPR026444">
    <property type="entry name" value="Secre_tail"/>
</dbReference>
<organism evidence="13 14">
    <name type="scientific">Fibrella forsythiae</name>
    <dbReference type="NCBI Taxonomy" id="2817061"/>
    <lineage>
        <taxon>Bacteria</taxon>
        <taxon>Pseudomonadati</taxon>
        <taxon>Bacteroidota</taxon>
        <taxon>Cytophagia</taxon>
        <taxon>Cytophagales</taxon>
        <taxon>Spirosomataceae</taxon>
        <taxon>Fibrella</taxon>
    </lineage>
</organism>
<feature type="domain" description="Secretion system C-terminal sorting" evidence="12">
    <location>
        <begin position="1032"/>
        <end position="1104"/>
    </location>
</feature>
<evidence type="ECO:0000259" key="10">
    <source>
        <dbReference type="Pfam" id="PF02868"/>
    </source>
</evidence>
<dbReference type="NCBIfam" id="TIGR04183">
    <property type="entry name" value="Por_Secre_tail"/>
    <property type="match status" value="1"/>
</dbReference>
<dbReference type="InterPro" id="IPR023612">
    <property type="entry name" value="Peptidase_M4"/>
</dbReference>
<dbReference type="RefSeq" id="WP_207328920.1">
    <property type="nucleotide sequence ID" value="NZ_JAFMYW010000002.1"/>
</dbReference>
<evidence type="ECO:0000259" key="9">
    <source>
        <dbReference type="Pfam" id="PF01447"/>
    </source>
</evidence>
<dbReference type="InterPro" id="IPR013856">
    <property type="entry name" value="Peptidase_M4_domain"/>
</dbReference>
<dbReference type="InterPro" id="IPR027268">
    <property type="entry name" value="Peptidase_M4/M1_CTD_sf"/>
</dbReference>
<dbReference type="Gene3D" id="3.10.450.490">
    <property type="match status" value="1"/>
</dbReference>
<feature type="chain" id="PRO_5046777856" evidence="8">
    <location>
        <begin position="17"/>
        <end position="1107"/>
    </location>
</feature>
<evidence type="ECO:0000256" key="5">
    <source>
        <dbReference type="ARBA" id="ARBA00022801"/>
    </source>
</evidence>
<feature type="signal peptide" evidence="8">
    <location>
        <begin position="1"/>
        <end position="16"/>
    </location>
</feature>
<dbReference type="PANTHER" id="PTHR33794">
    <property type="entry name" value="BACILLOLYSIN"/>
    <property type="match status" value="1"/>
</dbReference>
<comment type="caution">
    <text evidence="13">The sequence shown here is derived from an EMBL/GenBank/DDBJ whole genome shotgun (WGS) entry which is preliminary data.</text>
</comment>
<dbReference type="Pfam" id="PF18962">
    <property type="entry name" value="Por_Secre_tail"/>
    <property type="match status" value="1"/>
</dbReference>
<evidence type="ECO:0000256" key="6">
    <source>
        <dbReference type="ARBA" id="ARBA00022833"/>
    </source>
</evidence>
<dbReference type="PANTHER" id="PTHR33794:SF1">
    <property type="entry name" value="BACILLOLYSIN"/>
    <property type="match status" value="1"/>
</dbReference>
<reference evidence="13 14" key="1">
    <citation type="submission" date="2021-03" db="EMBL/GenBank/DDBJ databases">
        <title>Fibrella sp. HMF5405 genome sequencing and assembly.</title>
        <authorList>
            <person name="Kang H."/>
            <person name="Kim H."/>
            <person name="Bae S."/>
            <person name="Joh K."/>
        </authorList>
    </citation>
    <scope>NUCLEOTIDE SEQUENCE [LARGE SCALE GENOMIC DNA]</scope>
    <source>
        <strain evidence="13 14">HMF5405</strain>
    </source>
</reference>
<gene>
    <name evidence="13" type="ORF">J2I46_10335</name>
</gene>
<keyword evidence="2" id="KW-0645">Protease</keyword>
<feature type="domain" description="Peptidase M4" evidence="9">
    <location>
        <begin position="298"/>
        <end position="455"/>
    </location>
</feature>
<dbReference type="Gene3D" id="1.10.390.10">
    <property type="entry name" value="Neutral Protease Domain 2"/>
    <property type="match status" value="1"/>
</dbReference>
<keyword evidence="14" id="KW-1185">Reference proteome</keyword>
<dbReference type="Pfam" id="PF07504">
    <property type="entry name" value="FTP"/>
    <property type="match status" value="1"/>
</dbReference>
<evidence type="ECO:0000256" key="7">
    <source>
        <dbReference type="ARBA" id="ARBA00023049"/>
    </source>
</evidence>
<dbReference type="Pfam" id="PF02868">
    <property type="entry name" value="Peptidase_M4_C"/>
    <property type="match status" value="1"/>
</dbReference>
<evidence type="ECO:0000256" key="4">
    <source>
        <dbReference type="ARBA" id="ARBA00022729"/>
    </source>
</evidence>
<dbReference type="EMBL" id="JAFMYW010000002">
    <property type="protein sequence ID" value="MBO0948981.1"/>
    <property type="molecule type" value="Genomic_DNA"/>
</dbReference>
<evidence type="ECO:0000313" key="14">
    <source>
        <dbReference type="Proteomes" id="UP000664628"/>
    </source>
</evidence>
<dbReference type="CDD" id="cd09597">
    <property type="entry name" value="M4_TLP"/>
    <property type="match status" value="1"/>
</dbReference>
<feature type="domain" description="Peptidase M4 C-terminal" evidence="10">
    <location>
        <begin position="458"/>
        <end position="612"/>
    </location>
</feature>
<dbReference type="Proteomes" id="UP000664628">
    <property type="component" value="Unassembled WGS sequence"/>
</dbReference>
<keyword evidence="6" id="KW-0862">Zinc</keyword>
<dbReference type="InterPro" id="IPR050728">
    <property type="entry name" value="Zinc_Metalloprotease_M4"/>
</dbReference>
<keyword evidence="7" id="KW-0482">Metalloprotease</keyword>
<accession>A0ABS3JG49</accession>
<dbReference type="Pfam" id="PF01447">
    <property type="entry name" value="Peptidase_M4"/>
    <property type="match status" value="1"/>
</dbReference>
<keyword evidence="3" id="KW-0479">Metal-binding</keyword>